<reference evidence="2 3" key="1">
    <citation type="journal article" date="2009" name="Stand. Genomic Sci.">
        <title>Complete genome sequence of Rhodothermus marinus type strain (R-10).</title>
        <authorList>
            <person name="Nolan M."/>
            <person name="Tindall B.J."/>
            <person name="Pomrenke H."/>
            <person name="Lapidus A."/>
            <person name="Copeland A."/>
            <person name="Glavina Del Rio T."/>
            <person name="Lucas S."/>
            <person name="Chen F."/>
            <person name="Tice H."/>
            <person name="Cheng J.F."/>
            <person name="Saunders E."/>
            <person name="Han C."/>
            <person name="Bruce D."/>
            <person name="Goodwin L."/>
            <person name="Chain P."/>
            <person name="Pitluck S."/>
            <person name="Ovchinikova G."/>
            <person name="Pati A."/>
            <person name="Ivanova N."/>
            <person name="Mavromatis K."/>
            <person name="Chen A."/>
            <person name="Palaniappan K."/>
            <person name="Land M."/>
            <person name="Hauser L."/>
            <person name="Chang Y.J."/>
            <person name="Jeffries C.D."/>
            <person name="Brettin T."/>
            <person name="Goker M."/>
            <person name="Bristow J."/>
            <person name="Eisen J.A."/>
            <person name="Markowitz V."/>
            <person name="Hugenholtz P."/>
            <person name="Kyrpides N.C."/>
            <person name="Klenk H.P."/>
            <person name="Detter J.C."/>
        </authorList>
    </citation>
    <scope>NUCLEOTIDE SEQUENCE [LARGE SCALE GENOMIC DNA]</scope>
    <source>
        <strain evidence="3">ATCC 43812 / DSM 4252 / R-10</strain>
    </source>
</reference>
<feature type="transmembrane region" description="Helical" evidence="1">
    <location>
        <begin position="12"/>
        <end position="33"/>
    </location>
</feature>
<keyword evidence="3" id="KW-1185">Reference proteome</keyword>
<evidence type="ECO:0000313" key="2">
    <source>
        <dbReference type="EMBL" id="ACY47058.1"/>
    </source>
</evidence>
<evidence type="ECO:0000313" key="3">
    <source>
        <dbReference type="Proteomes" id="UP000002221"/>
    </source>
</evidence>
<keyword evidence="1" id="KW-0812">Transmembrane</keyword>
<accession>D0MCU8</accession>
<dbReference type="EMBL" id="CP001807">
    <property type="protein sequence ID" value="ACY47058.1"/>
    <property type="molecule type" value="Genomic_DNA"/>
</dbReference>
<keyword evidence="1" id="KW-1133">Transmembrane helix</keyword>
<dbReference type="RefSeq" id="WP_012842670.1">
    <property type="nucleotide sequence ID" value="NC_013501.1"/>
</dbReference>
<dbReference type="AlphaFoldDB" id="D0MCU8"/>
<dbReference type="STRING" id="518766.Rmar_0150"/>
<evidence type="ECO:0000256" key="1">
    <source>
        <dbReference type="SAM" id="Phobius"/>
    </source>
</evidence>
<protein>
    <submittedName>
        <fullName evidence="2">Uncharacterized protein</fullName>
    </submittedName>
</protein>
<organism evidence="2 3">
    <name type="scientific">Rhodothermus marinus (strain ATCC 43812 / DSM 4252 / R-10)</name>
    <name type="common">Rhodothermus obamensis</name>
    <dbReference type="NCBI Taxonomy" id="518766"/>
    <lineage>
        <taxon>Bacteria</taxon>
        <taxon>Pseudomonadati</taxon>
        <taxon>Rhodothermota</taxon>
        <taxon>Rhodothermia</taxon>
        <taxon>Rhodothermales</taxon>
        <taxon>Rhodothermaceae</taxon>
        <taxon>Rhodothermus</taxon>
    </lineage>
</organism>
<dbReference type="OrthoDB" id="9889453at2"/>
<gene>
    <name evidence="2" type="ordered locus">Rmar_0150</name>
</gene>
<sequence length="66" mass="7316">MAGFGQLLRNWVIYTLIFLVFGGIGAGVTNLLFEWIVGSSFDPVLYAVIFGGTGWIACRQMERRVS</sequence>
<name>D0MCU8_RHOM4</name>
<keyword evidence="1" id="KW-0472">Membrane</keyword>
<dbReference type="HOGENOM" id="CLU_2828379_0_0_10"/>
<dbReference type="Proteomes" id="UP000002221">
    <property type="component" value="Chromosome"/>
</dbReference>
<proteinExistence type="predicted"/>
<dbReference type="KEGG" id="rmr:Rmar_0150"/>
<feature type="transmembrane region" description="Helical" evidence="1">
    <location>
        <begin position="39"/>
        <end position="58"/>
    </location>
</feature>